<accession>A0AAJ1TTS8</accession>
<dbReference type="PANTHER" id="PTHR30007">
    <property type="entry name" value="PHP DOMAIN PROTEIN"/>
    <property type="match status" value="1"/>
</dbReference>
<dbReference type="PANTHER" id="PTHR30007:SF1">
    <property type="entry name" value="BLR1914 PROTEIN"/>
    <property type="match status" value="1"/>
</dbReference>
<protein>
    <submittedName>
        <fullName evidence="1">IS5 family transposase</fullName>
    </submittedName>
</protein>
<dbReference type="Proteomes" id="UP001223420">
    <property type="component" value="Unassembled WGS sequence"/>
</dbReference>
<sequence>MDANGTPFGLTLTAANSHDSRMLAATLDAVPGVRTGRRGRSRRRLDNLHADKDYDHRRCRRECRAQSVTPRIARRSVESREWLGRYCWIIQRTLAWLACFRRLTIRYERGADHHLALPRLPAPTSAKLRSNGSVPDFKATW</sequence>
<dbReference type="AlphaFoldDB" id="A0AAJ1TTS8"/>
<dbReference type="EMBL" id="JAUSWL010000017">
    <property type="protein sequence ID" value="MDQ0546725.1"/>
    <property type="molecule type" value="Genomic_DNA"/>
</dbReference>
<reference evidence="1" key="1">
    <citation type="submission" date="2023-07" db="EMBL/GenBank/DDBJ databases">
        <title>Genomic Encyclopedia of Type Strains, Phase IV (KMG-IV): sequencing the most valuable type-strain genomes for metagenomic binning, comparative biology and taxonomic classification.</title>
        <authorList>
            <person name="Goeker M."/>
        </authorList>
    </citation>
    <scope>NUCLEOTIDE SEQUENCE</scope>
    <source>
        <strain evidence="1">DSM 19569</strain>
    </source>
</reference>
<organism evidence="1 2">
    <name type="scientific">Methylobacterium brachiatum</name>
    <dbReference type="NCBI Taxonomy" id="269660"/>
    <lineage>
        <taxon>Bacteria</taxon>
        <taxon>Pseudomonadati</taxon>
        <taxon>Pseudomonadota</taxon>
        <taxon>Alphaproteobacteria</taxon>
        <taxon>Hyphomicrobiales</taxon>
        <taxon>Methylobacteriaceae</taxon>
        <taxon>Methylobacterium</taxon>
    </lineage>
</organism>
<name>A0AAJ1TTS8_9HYPH</name>
<evidence type="ECO:0000313" key="1">
    <source>
        <dbReference type="EMBL" id="MDQ0546725.1"/>
    </source>
</evidence>
<comment type="caution">
    <text evidence="1">The sequence shown here is derived from an EMBL/GenBank/DDBJ whole genome shotgun (WGS) entry which is preliminary data.</text>
</comment>
<evidence type="ECO:0000313" key="2">
    <source>
        <dbReference type="Proteomes" id="UP001223420"/>
    </source>
</evidence>
<gene>
    <name evidence="1" type="ORF">QO001_005677</name>
</gene>
<proteinExistence type="predicted"/>